<dbReference type="EMBL" id="BGPR01010241">
    <property type="protein sequence ID" value="GBN45062.1"/>
    <property type="molecule type" value="Genomic_DNA"/>
</dbReference>
<organism evidence="1 2">
    <name type="scientific">Araneus ventricosus</name>
    <name type="common">Orbweaver spider</name>
    <name type="synonym">Epeira ventricosa</name>
    <dbReference type="NCBI Taxonomy" id="182803"/>
    <lineage>
        <taxon>Eukaryota</taxon>
        <taxon>Metazoa</taxon>
        <taxon>Ecdysozoa</taxon>
        <taxon>Arthropoda</taxon>
        <taxon>Chelicerata</taxon>
        <taxon>Arachnida</taxon>
        <taxon>Araneae</taxon>
        <taxon>Araneomorphae</taxon>
        <taxon>Entelegynae</taxon>
        <taxon>Araneoidea</taxon>
        <taxon>Araneidae</taxon>
        <taxon>Araneus</taxon>
    </lineage>
</organism>
<protein>
    <submittedName>
        <fullName evidence="1">Uncharacterized protein</fullName>
    </submittedName>
</protein>
<comment type="caution">
    <text evidence="1">The sequence shown here is derived from an EMBL/GenBank/DDBJ whole genome shotgun (WGS) entry which is preliminary data.</text>
</comment>
<accession>A0A4Y2P1Q9</accession>
<evidence type="ECO:0000313" key="2">
    <source>
        <dbReference type="Proteomes" id="UP000499080"/>
    </source>
</evidence>
<reference evidence="1 2" key="1">
    <citation type="journal article" date="2019" name="Sci. Rep.">
        <title>Orb-weaving spider Araneus ventricosus genome elucidates the spidroin gene catalogue.</title>
        <authorList>
            <person name="Kono N."/>
            <person name="Nakamura H."/>
            <person name="Ohtoshi R."/>
            <person name="Moran D.A.P."/>
            <person name="Shinohara A."/>
            <person name="Yoshida Y."/>
            <person name="Fujiwara M."/>
            <person name="Mori M."/>
            <person name="Tomita M."/>
            <person name="Arakawa K."/>
        </authorList>
    </citation>
    <scope>NUCLEOTIDE SEQUENCE [LARGE SCALE GENOMIC DNA]</scope>
</reference>
<name>A0A4Y2P1Q9_ARAVE</name>
<evidence type="ECO:0000313" key="1">
    <source>
        <dbReference type="EMBL" id="GBN45062.1"/>
    </source>
</evidence>
<sequence length="203" mass="22831">MPRHCINTLRGIVMCRANSTTTAVIAVRQVKPFEVGRERAMLREEDTTNYTRTYANLNCESSYDRRKTDRNTRCSGSFLSEFGHSFSSVPQGPSFAGPLEGEGNGSGTRNRWILDSLSIEEEFFRPQSITIHGNFLLEATRKKLPESFGFKDGTVSALEYFWCGNLATVIPRRGEKTVIPTPKGFYLQIPTDPTCRITLSSFI</sequence>
<dbReference type="AlphaFoldDB" id="A0A4Y2P1Q9"/>
<proteinExistence type="predicted"/>
<gene>
    <name evidence="1" type="ORF">AVEN_136064_1</name>
</gene>
<dbReference type="Proteomes" id="UP000499080">
    <property type="component" value="Unassembled WGS sequence"/>
</dbReference>
<keyword evidence="2" id="KW-1185">Reference proteome</keyword>